<feature type="transmembrane region" description="Helical" evidence="14">
    <location>
        <begin position="20"/>
        <end position="42"/>
    </location>
</feature>
<name>A0A7Z0A9C2_9MICO</name>
<proteinExistence type="predicted"/>
<evidence type="ECO:0000256" key="8">
    <source>
        <dbReference type="ARBA" id="ARBA00022741"/>
    </source>
</evidence>
<dbReference type="Gene3D" id="3.30.450.20">
    <property type="entry name" value="PAS domain"/>
    <property type="match status" value="2"/>
</dbReference>
<evidence type="ECO:0000256" key="13">
    <source>
        <dbReference type="ARBA" id="ARBA00023136"/>
    </source>
</evidence>
<keyword evidence="7 14" id="KW-0812">Transmembrane</keyword>
<keyword evidence="11 14" id="KW-1133">Transmembrane helix</keyword>
<evidence type="ECO:0000256" key="1">
    <source>
        <dbReference type="ARBA" id="ARBA00000085"/>
    </source>
</evidence>
<dbReference type="InterPro" id="IPR005467">
    <property type="entry name" value="His_kinase_dom"/>
</dbReference>
<dbReference type="PANTHER" id="PTHR43547:SF10">
    <property type="entry name" value="SENSOR HISTIDINE KINASE DCUS"/>
    <property type="match status" value="1"/>
</dbReference>
<comment type="subcellular location">
    <subcellularLocation>
        <location evidence="2">Cell membrane</location>
        <topology evidence="2">Multi-pass membrane protein</topology>
    </subcellularLocation>
</comment>
<dbReference type="EC" id="2.7.13.3" evidence="3"/>
<keyword evidence="8" id="KW-0547">Nucleotide-binding</keyword>
<dbReference type="InterPro" id="IPR033463">
    <property type="entry name" value="sCache_3"/>
</dbReference>
<evidence type="ECO:0000256" key="5">
    <source>
        <dbReference type="ARBA" id="ARBA00022553"/>
    </source>
</evidence>
<keyword evidence="12" id="KW-0902">Two-component regulatory system</keyword>
<keyword evidence="13 14" id="KW-0472">Membrane</keyword>
<dbReference type="SUPFAM" id="SSF103190">
    <property type="entry name" value="Sensory domain-like"/>
    <property type="match status" value="1"/>
</dbReference>
<keyword evidence="6 16" id="KW-0808">Transferase</keyword>
<dbReference type="SUPFAM" id="SSF55890">
    <property type="entry name" value="Sporulation response regulatory protein Spo0B"/>
    <property type="match status" value="1"/>
</dbReference>
<dbReference type="SUPFAM" id="SSF55874">
    <property type="entry name" value="ATPase domain of HSP90 chaperone/DNA topoisomerase II/histidine kinase"/>
    <property type="match status" value="1"/>
</dbReference>
<dbReference type="AlphaFoldDB" id="A0A7Z0A9C2"/>
<dbReference type="Pfam" id="PF02518">
    <property type="entry name" value="HATPase_c"/>
    <property type="match status" value="1"/>
</dbReference>
<dbReference type="PANTHER" id="PTHR43547">
    <property type="entry name" value="TWO-COMPONENT HISTIDINE KINASE"/>
    <property type="match status" value="1"/>
</dbReference>
<dbReference type="PROSITE" id="PS50109">
    <property type="entry name" value="HIS_KIN"/>
    <property type="match status" value="1"/>
</dbReference>
<dbReference type="SMART" id="SM00387">
    <property type="entry name" value="HATPase_c"/>
    <property type="match status" value="1"/>
</dbReference>
<keyword evidence="17" id="KW-1185">Reference proteome</keyword>
<reference evidence="16 17" key="1">
    <citation type="submission" date="2020-07" db="EMBL/GenBank/DDBJ databases">
        <title>Sequencing the genomes of 1000 actinobacteria strains.</title>
        <authorList>
            <person name="Klenk H.-P."/>
        </authorList>
    </citation>
    <scope>NUCLEOTIDE SEQUENCE [LARGE SCALE GENOMIC DNA]</scope>
    <source>
        <strain evidence="16 17">DSM 26341</strain>
    </source>
</reference>
<evidence type="ECO:0000256" key="4">
    <source>
        <dbReference type="ARBA" id="ARBA00022475"/>
    </source>
</evidence>
<gene>
    <name evidence="16" type="ORF">BJY26_001100</name>
</gene>
<dbReference type="Pfam" id="PF14689">
    <property type="entry name" value="SPOB_a"/>
    <property type="match status" value="1"/>
</dbReference>
<dbReference type="RefSeq" id="WP_237248908.1">
    <property type="nucleotide sequence ID" value="NZ_JACBZP010000001.1"/>
</dbReference>
<evidence type="ECO:0000256" key="7">
    <source>
        <dbReference type="ARBA" id="ARBA00022692"/>
    </source>
</evidence>
<evidence type="ECO:0000256" key="11">
    <source>
        <dbReference type="ARBA" id="ARBA00022989"/>
    </source>
</evidence>
<comment type="caution">
    <text evidence="16">The sequence shown here is derived from an EMBL/GenBank/DDBJ whole genome shotgun (WGS) entry which is preliminary data.</text>
</comment>
<dbReference type="Proteomes" id="UP000539111">
    <property type="component" value="Unassembled WGS sequence"/>
</dbReference>
<dbReference type="GO" id="GO:0005524">
    <property type="term" value="F:ATP binding"/>
    <property type="evidence" value="ECO:0007669"/>
    <property type="project" value="UniProtKB-KW"/>
</dbReference>
<protein>
    <recommendedName>
        <fullName evidence="3">histidine kinase</fullName>
        <ecNumber evidence="3">2.7.13.3</ecNumber>
    </recommendedName>
</protein>
<dbReference type="Pfam" id="PF17203">
    <property type="entry name" value="sCache_3_2"/>
    <property type="match status" value="1"/>
</dbReference>
<evidence type="ECO:0000256" key="3">
    <source>
        <dbReference type="ARBA" id="ARBA00012438"/>
    </source>
</evidence>
<keyword evidence="10" id="KW-0067">ATP-binding</keyword>
<dbReference type="Gene3D" id="1.10.287.130">
    <property type="match status" value="1"/>
</dbReference>
<dbReference type="InterPro" id="IPR036890">
    <property type="entry name" value="HATPase_C_sf"/>
</dbReference>
<evidence type="ECO:0000256" key="6">
    <source>
        <dbReference type="ARBA" id="ARBA00022679"/>
    </source>
</evidence>
<evidence type="ECO:0000256" key="9">
    <source>
        <dbReference type="ARBA" id="ARBA00022777"/>
    </source>
</evidence>
<dbReference type="InterPro" id="IPR016120">
    <property type="entry name" value="Sig_transdc_His_kin_SpoOB"/>
</dbReference>
<evidence type="ECO:0000313" key="17">
    <source>
        <dbReference type="Proteomes" id="UP000539111"/>
    </source>
</evidence>
<accession>A0A7Z0A9C2</accession>
<evidence type="ECO:0000313" key="16">
    <source>
        <dbReference type="EMBL" id="NYI66794.1"/>
    </source>
</evidence>
<dbReference type="InterPro" id="IPR003594">
    <property type="entry name" value="HATPase_dom"/>
</dbReference>
<dbReference type="InterPro" id="IPR004358">
    <property type="entry name" value="Sig_transdc_His_kin-like_C"/>
</dbReference>
<dbReference type="InterPro" id="IPR039506">
    <property type="entry name" value="SPOB_a"/>
</dbReference>
<evidence type="ECO:0000256" key="2">
    <source>
        <dbReference type="ARBA" id="ARBA00004651"/>
    </source>
</evidence>
<organism evidence="16 17">
    <name type="scientific">Spelaeicoccus albus</name>
    <dbReference type="NCBI Taxonomy" id="1280376"/>
    <lineage>
        <taxon>Bacteria</taxon>
        <taxon>Bacillati</taxon>
        <taxon>Actinomycetota</taxon>
        <taxon>Actinomycetes</taxon>
        <taxon>Micrococcales</taxon>
        <taxon>Brevibacteriaceae</taxon>
        <taxon>Spelaeicoccus</taxon>
    </lineage>
</organism>
<keyword evidence="5" id="KW-0597">Phosphoprotein</keyword>
<sequence>MNSESRVRPRRLSFTSQTLALLLVVMAIVVALTAGVYTWIVYQRVTDEVQERALSSAQSVAAAPVVRRNVTRISAGRRVPSDVRLRAGTLQHYAQDTTKRTGALFVVITDDAGIRLAHPNPALLGKPVSTSPAAALHGHEVTTIQRGTLGDSARAKVPVYDKTHRVVGEVSVGFSTKQLSATWKENIPEIAATAVAALLLGALASWLLTRRLHRLTLGLQPEELSALVGDQEAVLYGVDNGVIGVSSSRVITVCNAEAARLLDLGDPVGLPLAEAGLPPALAELPGDVDAAPVQVSAGSRILIAAAQRVRRDGRELGWVLTVRDRTDIESLTRQLDAVGTLTDALRAQRHEFAGRLHAVAGLLHTGSADKATEYLDSIIAAGPLEYPAEDLELIDETFLASFVGAKSALAAERGVTARIGPNSAVHGELARVHDVTTVLGNLIDNAVTAAVHGTEPRWIEVDLLSDGADLHVAVSDSGNGIPPEAVADVFADGYSTRDSNDDSAHGHGVGLPLCRRIARQRGGDLWLASPGDAAGSGATFCARLPGVLTNDNDYEDAT</sequence>
<evidence type="ECO:0000259" key="15">
    <source>
        <dbReference type="PROSITE" id="PS50109"/>
    </source>
</evidence>
<comment type="catalytic activity">
    <reaction evidence="1">
        <text>ATP + protein L-histidine = ADP + protein N-phospho-L-histidine.</text>
        <dbReference type="EC" id="2.7.13.3"/>
    </reaction>
</comment>
<dbReference type="Gene3D" id="3.30.565.10">
    <property type="entry name" value="Histidine kinase-like ATPase, C-terminal domain"/>
    <property type="match status" value="1"/>
</dbReference>
<dbReference type="GO" id="GO:0005886">
    <property type="term" value="C:plasma membrane"/>
    <property type="evidence" value="ECO:0007669"/>
    <property type="project" value="UniProtKB-SubCell"/>
</dbReference>
<dbReference type="GO" id="GO:0000155">
    <property type="term" value="F:phosphorelay sensor kinase activity"/>
    <property type="evidence" value="ECO:0007669"/>
    <property type="project" value="InterPro"/>
</dbReference>
<evidence type="ECO:0000256" key="12">
    <source>
        <dbReference type="ARBA" id="ARBA00023012"/>
    </source>
</evidence>
<evidence type="ECO:0000256" key="14">
    <source>
        <dbReference type="SAM" id="Phobius"/>
    </source>
</evidence>
<dbReference type="InterPro" id="IPR029151">
    <property type="entry name" value="Sensor-like_sf"/>
</dbReference>
<keyword evidence="9 16" id="KW-0418">Kinase</keyword>
<keyword evidence="4" id="KW-1003">Cell membrane</keyword>
<dbReference type="EMBL" id="JACBZP010000001">
    <property type="protein sequence ID" value="NYI66794.1"/>
    <property type="molecule type" value="Genomic_DNA"/>
</dbReference>
<evidence type="ECO:0000256" key="10">
    <source>
        <dbReference type="ARBA" id="ARBA00022840"/>
    </source>
</evidence>
<feature type="domain" description="Histidine kinase" evidence="15">
    <location>
        <begin position="438"/>
        <end position="548"/>
    </location>
</feature>
<dbReference type="PRINTS" id="PR00344">
    <property type="entry name" value="BCTRLSENSOR"/>
</dbReference>